<reference evidence="2" key="1">
    <citation type="journal article" date="2022" name="J. Appl. Microbiol.">
        <title>Bacteriophage-Antibiotic Combinations Against Multidrug-Resistant Pseudomonas aeruginosa.</title>
        <authorList>
            <person name="Holger D."/>
            <person name="Lev K.L."/>
            <person name="Kebriaei R."/>
            <person name="Morrisette T."/>
            <person name="Shah R."/>
            <person name="Alexander J."/>
            <person name="Lehman S.M."/>
            <person name="Rybak M.J."/>
        </authorList>
    </citation>
    <scope>NUCLEOTIDE SEQUENCE</scope>
</reference>
<organism evidence="2 3">
    <name type="scientific">Pseudomonas phage EM</name>
    <dbReference type="NCBI Taxonomy" id="2936914"/>
    <lineage>
        <taxon>Viruses</taxon>
        <taxon>Duplodnaviria</taxon>
        <taxon>Heunggongvirae</taxon>
        <taxon>Uroviricota</taxon>
        <taxon>Caudoviricetes</taxon>
        <taxon>Vandenendeviridae</taxon>
        <taxon>Skurskavirinae</taxon>
        <taxon>Baldwinvirus</taxon>
        <taxon>Baldwinvirus EM</taxon>
    </lineage>
</organism>
<dbReference type="Proteomes" id="UP000831536">
    <property type="component" value="Segment"/>
</dbReference>
<proteinExistence type="predicted"/>
<keyword evidence="1" id="KW-1133">Transmembrane helix</keyword>
<name>A0AAE9HIW3_9CAUD</name>
<keyword evidence="3" id="KW-1185">Reference proteome</keyword>
<accession>A0AAE9HIW3</accession>
<feature type="transmembrane region" description="Helical" evidence="1">
    <location>
        <begin position="70"/>
        <end position="88"/>
    </location>
</feature>
<feature type="transmembrane region" description="Helical" evidence="1">
    <location>
        <begin position="6"/>
        <end position="24"/>
    </location>
</feature>
<feature type="transmembrane region" description="Helical" evidence="1">
    <location>
        <begin position="44"/>
        <end position="64"/>
    </location>
</feature>
<keyword evidence="1" id="KW-0472">Membrane</keyword>
<evidence type="ECO:0000256" key="1">
    <source>
        <dbReference type="SAM" id="Phobius"/>
    </source>
</evidence>
<evidence type="ECO:0000313" key="3">
    <source>
        <dbReference type="Proteomes" id="UP000831536"/>
    </source>
</evidence>
<dbReference type="EMBL" id="ON169972">
    <property type="protein sequence ID" value="UPW35819.1"/>
    <property type="molecule type" value="Genomic_DNA"/>
</dbReference>
<sequence>MTLFPAIVLGMMYILVTVTSYHAIYHMITDKLPNSVLRRDSKGITVWCIILGAVWPFTLTLCVIFEVCRVLRAVISAVLFPSWVSAAWKSKHHLKGLLQ</sequence>
<gene>
    <name evidence="2" type="ORF">EM_017</name>
</gene>
<protein>
    <submittedName>
        <fullName evidence="2">Uncharacterized protein</fullName>
    </submittedName>
</protein>
<keyword evidence="1" id="KW-0812">Transmembrane</keyword>
<evidence type="ECO:0000313" key="2">
    <source>
        <dbReference type="EMBL" id="UPW35819.1"/>
    </source>
</evidence>